<protein>
    <submittedName>
        <fullName evidence="2">Uncharacterized protein</fullName>
    </submittedName>
</protein>
<evidence type="ECO:0000313" key="2">
    <source>
        <dbReference type="EMBL" id="KIY93088.1"/>
    </source>
</evidence>
<dbReference type="Proteomes" id="UP000054498">
    <property type="component" value="Unassembled WGS sequence"/>
</dbReference>
<keyword evidence="3" id="KW-1185">Reference proteome</keyword>
<feature type="compositionally biased region" description="Low complexity" evidence="1">
    <location>
        <begin position="89"/>
        <end position="107"/>
    </location>
</feature>
<dbReference type="GeneID" id="25732481"/>
<feature type="region of interest" description="Disordered" evidence="1">
    <location>
        <begin position="87"/>
        <end position="107"/>
    </location>
</feature>
<evidence type="ECO:0000256" key="1">
    <source>
        <dbReference type="SAM" id="MobiDB-lite"/>
    </source>
</evidence>
<dbReference type="RefSeq" id="XP_013892108.1">
    <property type="nucleotide sequence ID" value="XM_014036654.1"/>
</dbReference>
<name>A0A0D2KAT2_9CHLO</name>
<gene>
    <name evidence="2" type="ORF">MNEG_14876</name>
</gene>
<organism evidence="2 3">
    <name type="scientific">Monoraphidium neglectum</name>
    <dbReference type="NCBI Taxonomy" id="145388"/>
    <lineage>
        <taxon>Eukaryota</taxon>
        <taxon>Viridiplantae</taxon>
        <taxon>Chlorophyta</taxon>
        <taxon>core chlorophytes</taxon>
        <taxon>Chlorophyceae</taxon>
        <taxon>CS clade</taxon>
        <taxon>Sphaeropleales</taxon>
        <taxon>Selenastraceae</taxon>
        <taxon>Monoraphidium</taxon>
    </lineage>
</organism>
<dbReference type="KEGG" id="mng:MNEG_14876"/>
<reference evidence="2 3" key="1">
    <citation type="journal article" date="2013" name="BMC Genomics">
        <title>Reconstruction of the lipid metabolism for the microalga Monoraphidium neglectum from its genome sequence reveals characteristics suitable for biofuel production.</title>
        <authorList>
            <person name="Bogen C."/>
            <person name="Al-Dilaimi A."/>
            <person name="Albersmeier A."/>
            <person name="Wichmann J."/>
            <person name="Grundmann M."/>
            <person name="Rupp O."/>
            <person name="Lauersen K.J."/>
            <person name="Blifernez-Klassen O."/>
            <person name="Kalinowski J."/>
            <person name="Goesmann A."/>
            <person name="Mussgnug J.H."/>
            <person name="Kruse O."/>
        </authorList>
    </citation>
    <scope>NUCLEOTIDE SEQUENCE [LARGE SCALE GENOMIC DNA]</scope>
    <source>
        <strain evidence="2 3">SAG 48.87</strain>
    </source>
</reference>
<dbReference type="EMBL" id="KK105059">
    <property type="protein sequence ID" value="KIY93088.1"/>
    <property type="molecule type" value="Genomic_DNA"/>
</dbReference>
<sequence>GLQQRDAKQRSQAESLAQSLQDAATELACFRGLQARELAAAPARAAAARALVAAQRAREGELQGRYRGLAAARDDLLERLRGAARAERAQGQQQAQQRRAAAAAAVG</sequence>
<evidence type="ECO:0000313" key="3">
    <source>
        <dbReference type="Proteomes" id="UP000054498"/>
    </source>
</evidence>
<proteinExistence type="predicted"/>
<accession>A0A0D2KAT2</accession>
<feature type="non-terminal residue" evidence="2">
    <location>
        <position position="1"/>
    </location>
</feature>
<dbReference type="AlphaFoldDB" id="A0A0D2KAT2"/>